<gene>
    <name evidence="1" type="ORF">QAD02_020458</name>
</gene>
<proteinExistence type="predicted"/>
<protein>
    <submittedName>
        <fullName evidence="1">Uncharacterized protein</fullName>
    </submittedName>
</protein>
<accession>A0ACC2PMK5</accession>
<evidence type="ECO:0000313" key="2">
    <source>
        <dbReference type="Proteomes" id="UP001239111"/>
    </source>
</evidence>
<evidence type="ECO:0000313" key="1">
    <source>
        <dbReference type="EMBL" id="KAJ8684665.1"/>
    </source>
</evidence>
<reference evidence="1" key="1">
    <citation type="submission" date="2023-04" db="EMBL/GenBank/DDBJ databases">
        <title>A chromosome-level genome assembly of the parasitoid wasp Eretmocerus hayati.</title>
        <authorList>
            <person name="Zhong Y."/>
            <person name="Liu S."/>
            <person name="Liu Y."/>
        </authorList>
    </citation>
    <scope>NUCLEOTIDE SEQUENCE</scope>
    <source>
        <strain evidence="1">ZJU_SS_LIU_2023</strain>
    </source>
</reference>
<dbReference type="Proteomes" id="UP001239111">
    <property type="component" value="Chromosome 1"/>
</dbReference>
<dbReference type="EMBL" id="CM056741">
    <property type="protein sequence ID" value="KAJ8684665.1"/>
    <property type="molecule type" value="Genomic_DNA"/>
</dbReference>
<sequence length="305" mass="34422">MEEDSRRLRKTLSMKLTRKRKLEDTVKPTISSAGADIDDGNGIKSCAKQESQEANENLIPVSEVESSVNNNGSSIDSHENGEIDVQVPHECESTPREDSSPYSHYKESNTFHSSAQGNLRNSSFDDQDSEGEDPSPVDKESILADILEDWATETNIANGQVDSLLQKLKPHFTSSSASQKTLLNMNSDHMFEVRKFDPHNESDKSMFVYFGLKRILEIIVKPRLHVRNPVLKLQFNADGMKLNKSSPLEFWAMQGKIHTEDEVTYDPFLINFWHGEGKPSSADLFLEKFANESLSEGIHCLYRVL</sequence>
<comment type="caution">
    <text evidence="1">The sequence shown here is derived from an EMBL/GenBank/DDBJ whole genome shotgun (WGS) entry which is preliminary data.</text>
</comment>
<keyword evidence="2" id="KW-1185">Reference proteome</keyword>
<organism evidence="1 2">
    <name type="scientific">Eretmocerus hayati</name>
    <dbReference type="NCBI Taxonomy" id="131215"/>
    <lineage>
        <taxon>Eukaryota</taxon>
        <taxon>Metazoa</taxon>
        <taxon>Ecdysozoa</taxon>
        <taxon>Arthropoda</taxon>
        <taxon>Hexapoda</taxon>
        <taxon>Insecta</taxon>
        <taxon>Pterygota</taxon>
        <taxon>Neoptera</taxon>
        <taxon>Endopterygota</taxon>
        <taxon>Hymenoptera</taxon>
        <taxon>Apocrita</taxon>
        <taxon>Proctotrupomorpha</taxon>
        <taxon>Chalcidoidea</taxon>
        <taxon>Aphelinidae</taxon>
        <taxon>Aphelininae</taxon>
        <taxon>Eretmocerus</taxon>
    </lineage>
</organism>
<name>A0ACC2PMK5_9HYME</name>